<feature type="transmembrane region" description="Helical" evidence="1">
    <location>
        <begin position="166"/>
        <end position="195"/>
    </location>
</feature>
<organism evidence="2 3">
    <name type="scientific">Microcella alkaliphila</name>
    <dbReference type="NCBI Taxonomy" id="279828"/>
    <lineage>
        <taxon>Bacteria</taxon>
        <taxon>Bacillati</taxon>
        <taxon>Actinomycetota</taxon>
        <taxon>Actinomycetes</taxon>
        <taxon>Micrococcales</taxon>
        <taxon>Microbacteriaceae</taxon>
        <taxon>Microcella</taxon>
    </lineage>
</organism>
<dbReference type="Proteomes" id="UP000218965">
    <property type="component" value="Chromosome"/>
</dbReference>
<name>A0A0U5B9N0_9MICO</name>
<keyword evidence="1" id="KW-0472">Membrane</keyword>
<protein>
    <recommendedName>
        <fullName evidence="4">Integral membrane protein</fullName>
    </recommendedName>
</protein>
<accession>A0A0U5B9N0</accession>
<dbReference type="KEGG" id="malk:MalAC0309_1666"/>
<evidence type="ECO:0000256" key="1">
    <source>
        <dbReference type="SAM" id="Phobius"/>
    </source>
</evidence>
<evidence type="ECO:0000313" key="2">
    <source>
        <dbReference type="EMBL" id="BAU32516.1"/>
    </source>
</evidence>
<feature type="transmembrane region" description="Helical" evidence="1">
    <location>
        <begin position="108"/>
        <end position="127"/>
    </location>
</feature>
<dbReference type="AlphaFoldDB" id="A0A0U5B9N0"/>
<evidence type="ECO:0008006" key="4">
    <source>
        <dbReference type="Google" id="ProtNLM"/>
    </source>
</evidence>
<evidence type="ECO:0000313" key="3">
    <source>
        <dbReference type="Proteomes" id="UP000218965"/>
    </source>
</evidence>
<feature type="transmembrane region" description="Helical" evidence="1">
    <location>
        <begin position="133"/>
        <end position="154"/>
    </location>
</feature>
<dbReference type="InterPro" id="IPR041113">
    <property type="entry name" value="Heliorhodopsin"/>
</dbReference>
<feature type="transmembrane region" description="Helical" evidence="1">
    <location>
        <begin position="235"/>
        <end position="260"/>
    </location>
</feature>
<reference evidence="3" key="1">
    <citation type="submission" date="2015-12" db="EMBL/GenBank/DDBJ databases">
        <authorList>
            <person name="Shamseldin A."/>
            <person name="Moawad H."/>
            <person name="Abd El-Rahim W.M."/>
            <person name="Sadowsky M.J."/>
        </authorList>
    </citation>
    <scope>NUCLEOTIDE SEQUENCE [LARGE SCALE GENOMIC DNA]</scope>
    <source>
        <strain evidence="3">JAM AC0309</strain>
    </source>
</reference>
<dbReference type="EMBL" id="AP017315">
    <property type="protein sequence ID" value="BAU32516.1"/>
    <property type="molecule type" value="Genomic_DNA"/>
</dbReference>
<feature type="transmembrane region" description="Helical" evidence="1">
    <location>
        <begin position="61"/>
        <end position="88"/>
    </location>
</feature>
<reference evidence="2 3" key="2">
    <citation type="submission" date="2016-01" db="EMBL/GenBank/DDBJ databases">
        <title>Microcella alkaliphila JAM AC0309 whole genome shotgun sequence.</title>
        <authorList>
            <person name="Kurata A."/>
            <person name="Hirose Y."/>
            <person name="Kishimoto N."/>
            <person name="Kobayashi T."/>
        </authorList>
    </citation>
    <scope>NUCLEOTIDE SEQUENCE [LARGE SCALE GENOMIC DNA]</scope>
    <source>
        <strain evidence="2 3">JAM AC0309</strain>
    </source>
</reference>
<keyword evidence="1" id="KW-1133">Transmembrane helix</keyword>
<gene>
    <name evidence="2" type="ORF">MalAC0309_1666</name>
</gene>
<sequence length="262" mass="26088">MVVEEAAVTLPAPPSARSTALGAGLLAGQLLTSVLLVVSTGGLLDVMVSFEPPQVSQDGSFAFVAGAGIWFSAEAGMLPVLLVTGAVLASRAVRASRGALSAHAASTLHWVAVSQSLGITIVIVALLNGVTAAATIVALYALAAGSGMLGWLSDRASRHDGSRGHLWPYAFLTVIAIVPWGVVALVQVTGIVVGAPASEGVRVTTLVVLAATVLWAVAEWAIARPAGIARDPARAATLRVASSAALASIPAGAVVALGVLGG</sequence>
<feature type="transmembrane region" description="Helical" evidence="1">
    <location>
        <begin position="20"/>
        <end position="41"/>
    </location>
</feature>
<keyword evidence="1" id="KW-0812">Transmembrane</keyword>
<dbReference type="Pfam" id="PF18761">
    <property type="entry name" value="Heliorhodopsin"/>
    <property type="match status" value="1"/>
</dbReference>
<proteinExistence type="predicted"/>
<feature type="transmembrane region" description="Helical" evidence="1">
    <location>
        <begin position="201"/>
        <end position="223"/>
    </location>
</feature>